<sequence length="37" mass="4148">RAERCDHCWCGFGDRCSGGCRHGGFNDSLQEGWQQGM</sequence>
<proteinExistence type="predicted"/>
<feature type="non-terminal residue" evidence="1">
    <location>
        <position position="37"/>
    </location>
</feature>
<dbReference type="AlphaFoldDB" id="A0A1A8S455"/>
<accession>A0A1A8S455</accession>
<reference evidence="1" key="1">
    <citation type="submission" date="2016-05" db="EMBL/GenBank/DDBJ databases">
        <authorList>
            <person name="Lavstsen T."/>
            <person name="Jespersen J.S."/>
        </authorList>
    </citation>
    <scope>NUCLEOTIDE SEQUENCE</scope>
    <source>
        <tissue evidence="1">Brain</tissue>
    </source>
</reference>
<reference evidence="1" key="2">
    <citation type="submission" date="2016-06" db="EMBL/GenBank/DDBJ databases">
        <title>The genome of a short-lived fish provides insights into sex chromosome evolution and the genetic control of aging.</title>
        <authorList>
            <person name="Reichwald K."/>
            <person name="Felder M."/>
            <person name="Petzold A."/>
            <person name="Koch P."/>
            <person name="Groth M."/>
            <person name="Platzer M."/>
        </authorList>
    </citation>
    <scope>NUCLEOTIDE SEQUENCE</scope>
    <source>
        <tissue evidence="1">Brain</tissue>
    </source>
</reference>
<protein>
    <submittedName>
        <fullName evidence="1">Uncharacterized protein</fullName>
    </submittedName>
</protein>
<feature type="non-terminal residue" evidence="1">
    <location>
        <position position="1"/>
    </location>
</feature>
<organism evidence="1">
    <name type="scientific">Nothobranchius rachovii</name>
    <name type="common">bluefin notho</name>
    <dbReference type="NCBI Taxonomy" id="451742"/>
    <lineage>
        <taxon>Eukaryota</taxon>
        <taxon>Metazoa</taxon>
        <taxon>Chordata</taxon>
        <taxon>Craniata</taxon>
        <taxon>Vertebrata</taxon>
        <taxon>Euteleostomi</taxon>
        <taxon>Actinopterygii</taxon>
        <taxon>Neopterygii</taxon>
        <taxon>Teleostei</taxon>
        <taxon>Neoteleostei</taxon>
        <taxon>Acanthomorphata</taxon>
        <taxon>Ovalentaria</taxon>
        <taxon>Atherinomorphae</taxon>
        <taxon>Cyprinodontiformes</taxon>
        <taxon>Nothobranchiidae</taxon>
        <taxon>Nothobranchius</taxon>
    </lineage>
</organism>
<dbReference type="EMBL" id="HAEI01011307">
    <property type="protein sequence ID" value="SBS13026.1"/>
    <property type="molecule type" value="Transcribed_RNA"/>
</dbReference>
<evidence type="ECO:0000313" key="1">
    <source>
        <dbReference type="EMBL" id="SBS13026.1"/>
    </source>
</evidence>
<gene>
    <name evidence="1" type="primary">Nfu_g_1_013648</name>
</gene>
<name>A0A1A8S455_9TELE</name>